<dbReference type="Pfam" id="PF07336">
    <property type="entry name" value="ABATE"/>
    <property type="match status" value="1"/>
</dbReference>
<dbReference type="PANTHER" id="PTHR35525">
    <property type="entry name" value="BLL6575 PROTEIN"/>
    <property type="match status" value="1"/>
</dbReference>
<feature type="domain" description="Zinc finger CGNR" evidence="1">
    <location>
        <begin position="170"/>
        <end position="209"/>
    </location>
</feature>
<evidence type="ECO:0000313" key="2">
    <source>
        <dbReference type="EMBL" id="GAA3142888.1"/>
    </source>
</evidence>
<dbReference type="PANTHER" id="PTHR35525:SF3">
    <property type="entry name" value="BLL6575 PROTEIN"/>
    <property type="match status" value="1"/>
</dbReference>
<dbReference type="Gene3D" id="1.10.3300.10">
    <property type="entry name" value="Jann2411-like domain"/>
    <property type="match status" value="1"/>
</dbReference>
<dbReference type="Proteomes" id="UP001500320">
    <property type="component" value="Unassembled WGS sequence"/>
</dbReference>
<dbReference type="InterPro" id="IPR021005">
    <property type="entry name" value="Znf_CGNR"/>
</dbReference>
<dbReference type="EMBL" id="BAAAUT010000029">
    <property type="protein sequence ID" value="GAA3142888.1"/>
    <property type="molecule type" value="Genomic_DNA"/>
</dbReference>
<organism evidence="2 3">
    <name type="scientific">Planomonospora alba</name>
    <dbReference type="NCBI Taxonomy" id="161354"/>
    <lineage>
        <taxon>Bacteria</taxon>
        <taxon>Bacillati</taxon>
        <taxon>Actinomycetota</taxon>
        <taxon>Actinomycetes</taxon>
        <taxon>Streptosporangiales</taxon>
        <taxon>Streptosporangiaceae</taxon>
        <taxon>Planomonospora</taxon>
    </lineage>
</organism>
<keyword evidence="3" id="KW-1185">Reference proteome</keyword>
<dbReference type="InterPro" id="IPR010852">
    <property type="entry name" value="ABATE"/>
</dbReference>
<reference evidence="3" key="1">
    <citation type="journal article" date="2019" name="Int. J. Syst. Evol. Microbiol.">
        <title>The Global Catalogue of Microorganisms (GCM) 10K type strain sequencing project: providing services to taxonomists for standard genome sequencing and annotation.</title>
        <authorList>
            <consortium name="The Broad Institute Genomics Platform"/>
            <consortium name="The Broad Institute Genome Sequencing Center for Infectious Disease"/>
            <person name="Wu L."/>
            <person name="Ma J."/>
        </authorList>
    </citation>
    <scope>NUCLEOTIDE SEQUENCE [LARGE SCALE GENOMIC DNA]</scope>
    <source>
        <strain evidence="3">JCM 9373</strain>
    </source>
</reference>
<evidence type="ECO:0000313" key="3">
    <source>
        <dbReference type="Proteomes" id="UP001500320"/>
    </source>
</evidence>
<dbReference type="SUPFAM" id="SSF160904">
    <property type="entry name" value="Jann2411-like"/>
    <property type="match status" value="1"/>
</dbReference>
<evidence type="ECO:0000259" key="1">
    <source>
        <dbReference type="Pfam" id="PF11706"/>
    </source>
</evidence>
<dbReference type="RefSeq" id="WP_344861159.1">
    <property type="nucleotide sequence ID" value="NZ_BAAAUT010000029.1"/>
</dbReference>
<protein>
    <recommendedName>
        <fullName evidence="1">Zinc finger CGNR domain-containing protein</fullName>
    </recommendedName>
</protein>
<accession>A0ABP6NC29</accession>
<gene>
    <name evidence="2" type="ORF">GCM10010466_37320</name>
</gene>
<dbReference type="InterPro" id="IPR023286">
    <property type="entry name" value="ABATE_dom_sf"/>
</dbReference>
<proteinExistence type="predicted"/>
<comment type="caution">
    <text evidence="2">The sequence shown here is derived from an EMBL/GenBank/DDBJ whole genome shotgun (WGS) entry which is preliminary data.</text>
</comment>
<dbReference type="Pfam" id="PF11706">
    <property type="entry name" value="zf-CGNR"/>
    <property type="match status" value="1"/>
</dbReference>
<sequence>MGALESVAVALPEQLDELFPVGGEGGGVVGVEPDIRDLQEMPWIGEDPVLDLANTVVVGAGPARSDIDFFADRELTGRWRARTDRGLAALPLDELRRLRGLVRGALDAAARRHPFDDGLRTGLNELASAAPVIFQVTGDGLLEQREQNAAAGAAIARDTLILTAGPDRQRIRRCPAPSCGMFFLARRRDQAWCSLGCGNRARSTRRQPREAGEATGAAAGS</sequence>
<name>A0ABP6NC29_9ACTN</name>